<comment type="caution">
    <text evidence="11">The sequence shown here is derived from an EMBL/GenBank/DDBJ whole genome shotgun (WGS) entry which is preliminary data.</text>
</comment>
<evidence type="ECO:0000256" key="2">
    <source>
        <dbReference type="ARBA" id="ARBA00004214"/>
    </source>
</evidence>
<dbReference type="GO" id="GO:0005814">
    <property type="term" value="C:centriole"/>
    <property type="evidence" value="ECO:0007669"/>
    <property type="project" value="UniProtKB-SubCell"/>
</dbReference>
<dbReference type="Pfam" id="PF15007">
    <property type="entry name" value="CEP44"/>
    <property type="match status" value="1"/>
</dbReference>
<gene>
    <name evidence="11" type="ORF">F7725_005148</name>
</gene>
<sequence>MKLQRAESREQKPSSGLQREESRESVQGPGSRDSESRAVRAGLRGPISSVSDLLPQLTLSVMEKSRLEWICWKTILPTRAAWLCQLLLSVALSRTALFRGAACGEQLLSPNKTLIQRADSRAQTEEEVRDRKQECVNPPVFGGRGFCVFRSPQKCVLSSVQYESWDGSYAATCPIRTKAQISDQVGVAGTESVAELVMRVSRYSPLSSGRGCVFVISEVLPHAASQAQISSIQSVCELFLKLLLLSGRQPPQCLTHLYAAQQHGKMLSNGDVNACLRKLETLLRTIKYPGHVDYNGLSKGDPSAFLPIVSFTLTSFSPPFANQLMEDGLELMAKRTSDSLTLFIRKISVICDIINLVLQKHNLLKKMSKKPVVENHMGNCSISPTNSSHAEAFSSHIVTHISHNEVHSSTSPREGELAGQGVDNDHLLYSSEVEGRLSALEAQLGSVVCVLDRLSVLEERMEERDQHRNTDKDEEQVITISRESWENLMSRLLLLETKVDLNNIQLSVPPQCPSCPCASNYSSSSMSDASKGDIKDRLDRITNMLKSTSSLLKITESSS</sequence>
<evidence type="ECO:0000256" key="1">
    <source>
        <dbReference type="ARBA" id="ARBA00004114"/>
    </source>
</evidence>
<evidence type="ECO:0000256" key="7">
    <source>
        <dbReference type="ARBA" id="ARBA00023212"/>
    </source>
</evidence>
<dbReference type="GO" id="GO:0030496">
    <property type="term" value="C:midbody"/>
    <property type="evidence" value="ECO:0007669"/>
    <property type="project" value="UniProtKB-SubCell"/>
</dbReference>
<keyword evidence="7" id="KW-0206">Cytoskeleton</keyword>
<evidence type="ECO:0000259" key="10">
    <source>
        <dbReference type="Pfam" id="PF15007"/>
    </source>
</evidence>
<keyword evidence="5" id="KW-0963">Cytoplasm</keyword>
<organism evidence="11 12">
    <name type="scientific">Dissostichus mawsoni</name>
    <name type="common">Antarctic cod</name>
    <dbReference type="NCBI Taxonomy" id="36200"/>
    <lineage>
        <taxon>Eukaryota</taxon>
        <taxon>Metazoa</taxon>
        <taxon>Chordata</taxon>
        <taxon>Craniata</taxon>
        <taxon>Vertebrata</taxon>
        <taxon>Euteleostomi</taxon>
        <taxon>Actinopterygii</taxon>
        <taxon>Neopterygii</taxon>
        <taxon>Teleostei</taxon>
        <taxon>Neoteleostei</taxon>
        <taxon>Acanthomorphata</taxon>
        <taxon>Eupercaria</taxon>
        <taxon>Perciformes</taxon>
        <taxon>Notothenioidei</taxon>
        <taxon>Nototheniidae</taxon>
        <taxon>Dissostichus</taxon>
    </lineage>
</organism>
<feature type="domain" description="Centrosomal CEP44" evidence="10">
    <location>
        <begin position="271"/>
        <end position="335"/>
    </location>
</feature>
<dbReference type="GO" id="GO:0005813">
    <property type="term" value="C:centrosome"/>
    <property type="evidence" value="ECO:0007669"/>
    <property type="project" value="TreeGrafter"/>
</dbReference>
<comment type="subcellular location">
    <subcellularLocation>
        <location evidence="1">Cytoplasm</location>
        <location evidence="1">Cytoskeleton</location>
        <location evidence="1">Microtubule organizing center</location>
        <location evidence="1">Centrosome</location>
        <location evidence="1">Centriole</location>
    </subcellularLocation>
    <subcellularLocation>
        <location evidence="3">Cytoplasm</location>
        <location evidence="3">Cytoskeleton</location>
        <location evidence="3">Spindle pole</location>
    </subcellularLocation>
    <subcellularLocation>
        <location evidence="2">Midbody</location>
    </subcellularLocation>
</comment>
<dbReference type="PANTHER" id="PTHR31477:SF1">
    <property type="entry name" value="CENTROSOMAL PROTEIN OF 44 KDA"/>
    <property type="match status" value="1"/>
</dbReference>
<dbReference type="OrthoDB" id="259598at2759"/>
<keyword evidence="12" id="KW-1185">Reference proteome</keyword>
<evidence type="ECO:0000313" key="11">
    <source>
        <dbReference type="EMBL" id="KAF3851793.1"/>
    </source>
</evidence>
<dbReference type="Proteomes" id="UP000518266">
    <property type="component" value="Unassembled WGS sequence"/>
</dbReference>
<evidence type="ECO:0000256" key="6">
    <source>
        <dbReference type="ARBA" id="ARBA00023054"/>
    </source>
</evidence>
<accession>A0A7J5YRL9</accession>
<evidence type="ECO:0000256" key="5">
    <source>
        <dbReference type="ARBA" id="ARBA00022490"/>
    </source>
</evidence>
<dbReference type="InterPro" id="IPR033603">
    <property type="entry name" value="CEP44"/>
</dbReference>
<dbReference type="GO" id="GO:0000922">
    <property type="term" value="C:spindle pole"/>
    <property type="evidence" value="ECO:0007669"/>
    <property type="project" value="UniProtKB-SubCell"/>
</dbReference>
<keyword evidence="6" id="KW-0175">Coiled coil</keyword>
<evidence type="ECO:0000256" key="3">
    <source>
        <dbReference type="ARBA" id="ARBA00004647"/>
    </source>
</evidence>
<name>A0A7J5YRL9_DISMA</name>
<comment type="function">
    <text evidence="8">Centriole-enriched microtubule-binding protein involved in centriole biogenesis. In collaboration with CEP295 and POC1B, is required for the centriole-to-centrosome conversion by ensuring the formation of bona fide centriole wall. Functions as a linker component that maintains centrosome cohesion. Associates with CROCC and regulates its stability and localization to the centrosome.</text>
</comment>
<feature type="compositionally biased region" description="Basic and acidic residues" evidence="9">
    <location>
        <begin position="1"/>
        <end position="24"/>
    </location>
</feature>
<dbReference type="GO" id="GO:0010457">
    <property type="term" value="P:centriole-centriole cohesion"/>
    <property type="evidence" value="ECO:0007669"/>
    <property type="project" value="TreeGrafter"/>
</dbReference>
<feature type="region of interest" description="Disordered" evidence="9">
    <location>
        <begin position="1"/>
        <end position="39"/>
    </location>
</feature>
<dbReference type="EMBL" id="JAAKFY010000009">
    <property type="protein sequence ID" value="KAF3851793.1"/>
    <property type="molecule type" value="Genomic_DNA"/>
</dbReference>
<evidence type="ECO:0000256" key="8">
    <source>
        <dbReference type="ARBA" id="ARBA00046235"/>
    </source>
</evidence>
<evidence type="ECO:0000256" key="9">
    <source>
        <dbReference type="SAM" id="MobiDB-lite"/>
    </source>
</evidence>
<dbReference type="GO" id="GO:0007099">
    <property type="term" value="P:centriole replication"/>
    <property type="evidence" value="ECO:0007669"/>
    <property type="project" value="TreeGrafter"/>
</dbReference>
<dbReference type="AlphaFoldDB" id="A0A7J5YRL9"/>
<evidence type="ECO:0000256" key="4">
    <source>
        <dbReference type="ARBA" id="ARBA00014053"/>
    </source>
</evidence>
<evidence type="ECO:0000313" key="12">
    <source>
        <dbReference type="Proteomes" id="UP000518266"/>
    </source>
</evidence>
<dbReference type="InterPro" id="IPR029157">
    <property type="entry name" value="CEP44_CC"/>
</dbReference>
<reference evidence="11 12" key="1">
    <citation type="submission" date="2020-03" db="EMBL/GenBank/DDBJ databases">
        <title>Dissostichus mawsoni Genome sequencing and assembly.</title>
        <authorList>
            <person name="Park H."/>
        </authorList>
    </citation>
    <scope>NUCLEOTIDE SEQUENCE [LARGE SCALE GENOMIC DNA]</scope>
    <source>
        <strain evidence="11">DM0001</strain>
        <tissue evidence="11">Muscle</tissue>
    </source>
</reference>
<dbReference type="PANTHER" id="PTHR31477">
    <property type="entry name" value="CENTROSOMAL PROTEIN OF 44 KDA"/>
    <property type="match status" value="1"/>
</dbReference>
<protein>
    <recommendedName>
        <fullName evidence="4">Centrosomal protein of 44 kDa</fullName>
    </recommendedName>
</protein>
<proteinExistence type="predicted"/>